<feature type="chain" id="PRO_5018152731" evidence="2">
    <location>
        <begin position="24"/>
        <end position="175"/>
    </location>
</feature>
<reference evidence="3 4" key="1">
    <citation type="submission" date="2018-10" db="EMBL/GenBank/DDBJ databases">
        <title>Proposal of Lysobacter pythonis sp. nov. isolated from royal pythons (Python regius).</title>
        <authorList>
            <person name="Hans-Juergen B."/>
            <person name="Huptas C."/>
            <person name="Sandra B."/>
            <person name="Igor L."/>
            <person name="Joachim S."/>
            <person name="Siegfried S."/>
            <person name="Mareike W."/>
            <person name="Peter K."/>
        </authorList>
    </citation>
    <scope>NUCLEOTIDE SEQUENCE [LARGE SCALE GENOMIC DNA]</scope>
    <source>
        <strain evidence="3 4">4284/11</strain>
    </source>
</reference>
<comment type="caution">
    <text evidence="3">The sequence shown here is derived from an EMBL/GenBank/DDBJ whole genome shotgun (WGS) entry which is preliminary data.</text>
</comment>
<sequence>MYRQLPTLRSTLMVALLGVTTLAGCKQPPPNNDAAQAGKEAPAAAPGHLHADQAWTRAIPEGANVAGGFMTLRNESASDDRLVQVSSPLSDEVQIHETSMSDGMMRMRQLPEGIALPAGQVVELKPGGLHLMFMSPKHALSAGQEIEATLRFEHAPPQVVKFAVQAVAEMPPGKP</sequence>
<proteinExistence type="predicted"/>
<feature type="compositionally biased region" description="Low complexity" evidence="1">
    <location>
        <begin position="34"/>
        <end position="45"/>
    </location>
</feature>
<evidence type="ECO:0000256" key="1">
    <source>
        <dbReference type="SAM" id="MobiDB-lite"/>
    </source>
</evidence>
<dbReference type="OrthoDB" id="9796962at2"/>
<keyword evidence="2" id="KW-0732">Signal</keyword>
<dbReference type="PROSITE" id="PS51257">
    <property type="entry name" value="PROKAR_LIPOPROTEIN"/>
    <property type="match status" value="1"/>
</dbReference>
<dbReference type="Pfam" id="PF04314">
    <property type="entry name" value="PCuAC"/>
    <property type="match status" value="1"/>
</dbReference>
<organism evidence="3 4">
    <name type="scientific">Solilutibacter pythonis</name>
    <dbReference type="NCBI Taxonomy" id="2483112"/>
    <lineage>
        <taxon>Bacteria</taxon>
        <taxon>Pseudomonadati</taxon>
        <taxon>Pseudomonadota</taxon>
        <taxon>Gammaproteobacteria</taxon>
        <taxon>Lysobacterales</taxon>
        <taxon>Lysobacteraceae</taxon>
        <taxon>Solilutibacter</taxon>
    </lineage>
</organism>
<dbReference type="AlphaFoldDB" id="A0A3M2HNR2"/>
<accession>A0A3M2HNR2</accession>
<dbReference type="SUPFAM" id="SSF110087">
    <property type="entry name" value="DR1885-like metal-binding protein"/>
    <property type="match status" value="1"/>
</dbReference>
<dbReference type="RefSeq" id="WP_122102479.1">
    <property type="nucleotide sequence ID" value="NZ_RFLY01000023.1"/>
</dbReference>
<evidence type="ECO:0000313" key="3">
    <source>
        <dbReference type="EMBL" id="RMH87887.1"/>
    </source>
</evidence>
<protein>
    <submittedName>
        <fullName evidence="3">Copper chaperone PCu(A)C</fullName>
    </submittedName>
</protein>
<keyword evidence="4" id="KW-1185">Reference proteome</keyword>
<dbReference type="EMBL" id="RFLY01000023">
    <property type="protein sequence ID" value="RMH87887.1"/>
    <property type="molecule type" value="Genomic_DNA"/>
</dbReference>
<dbReference type="Gene3D" id="2.60.40.1890">
    <property type="entry name" value="PCu(A)C copper chaperone"/>
    <property type="match status" value="1"/>
</dbReference>
<feature type="signal peptide" evidence="2">
    <location>
        <begin position="1"/>
        <end position="23"/>
    </location>
</feature>
<gene>
    <name evidence="3" type="ORF">EBB59_12475</name>
</gene>
<feature type="region of interest" description="Disordered" evidence="1">
    <location>
        <begin position="27"/>
        <end position="48"/>
    </location>
</feature>
<name>A0A3M2HNR2_9GAMM</name>
<dbReference type="PANTHER" id="PTHR36302:SF1">
    <property type="entry name" value="COPPER CHAPERONE PCU(A)C"/>
    <property type="match status" value="1"/>
</dbReference>
<dbReference type="Proteomes" id="UP000275012">
    <property type="component" value="Unassembled WGS sequence"/>
</dbReference>
<dbReference type="InterPro" id="IPR058248">
    <property type="entry name" value="Lxx211020-like"/>
</dbReference>
<evidence type="ECO:0000313" key="4">
    <source>
        <dbReference type="Proteomes" id="UP000275012"/>
    </source>
</evidence>
<dbReference type="PANTHER" id="PTHR36302">
    <property type="entry name" value="BLR7088 PROTEIN"/>
    <property type="match status" value="1"/>
</dbReference>
<evidence type="ECO:0000256" key="2">
    <source>
        <dbReference type="SAM" id="SignalP"/>
    </source>
</evidence>
<dbReference type="InterPro" id="IPR036182">
    <property type="entry name" value="PCuAC_sf"/>
</dbReference>
<dbReference type="InterPro" id="IPR007410">
    <property type="entry name" value="LpqE-like"/>
</dbReference>